<feature type="modified residue" description="N6-(pyridoxal phosphate)lysine" evidence="12">
    <location>
        <position position="210"/>
    </location>
</feature>
<dbReference type="RefSeq" id="WP_115372433.1">
    <property type="nucleotide sequence ID" value="NZ_QASA01000001.1"/>
</dbReference>
<keyword evidence="6 12" id="KW-0032">Aminotransferase</keyword>
<dbReference type="AlphaFoldDB" id="A0A369QLD9"/>
<evidence type="ECO:0000256" key="7">
    <source>
        <dbReference type="ARBA" id="ARBA00022605"/>
    </source>
</evidence>
<comment type="pathway">
    <text evidence="3">Lipid metabolism.</text>
</comment>
<protein>
    <recommendedName>
        <fullName evidence="12">Histidinol-phosphate aminotransferase</fullName>
        <ecNumber evidence="12">2.6.1.9</ecNumber>
    </recommendedName>
    <alternativeName>
        <fullName evidence="12">Imidazole acetol-phosphate transaminase</fullName>
    </alternativeName>
</protein>
<dbReference type="UniPathway" id="UPA00031">
    <property type="reaction ID" value="UER00012"/>
</dbReference>
<proteinExistence type="inferred from homology"/>
<evidence type="ECO:0000256" key="3">
    <source>
        <dbReference type="ARBA" id="ARBA00005189"/>
    </source>
</evidence>
<accession>A0A369QLD9</accession>
<evidence type="ECO:0000256" key="2">
    <source>
        <dbReference type="ARBA" id="ARBA00005011"/>
    </source>
</evidence>
<dbReference type="EMBL" id="QASA01000001">
    <property type="protein sequence ID" value="RDC63078.1"/>
    <property type="molecule type" value="Genomic_DNA"/>
</dbReference>
<sequence>MFKLTNLVRPNIRGMKPYSSARDEFKGEASIFIDANENSLGSMAASQHYNRYPDPHQKALKTKIAQIKEVRPEQIFLGNGSDEAIDLLIRLVCQPGHDQILAFGPTYGMYEVSANLNDIELRQVKLDADFQLTRNMLQGQIHSETKIVFICSPNNPSGNLINRSTIEYILQSFNGLVVIDEAYIDFSSEESWTKHLIEFPNLVVLQTFSKAWGMAALRLGMAFASEEIISFLDKIKPPYNINEATQEIALQALQSTERLQDMIQEIKENRSILIKELKKLTVVKKVYPSDANFILVEVTDANAIYKYLLQAGIVVRNRTNQPGCYNCMRISVGTKAENEKLVKTLKYFNL</sequence>
<dbReference type="PROSITE" id="PS00599">
    <property type="entry name" value="AA_TRANSFER_CLASS_2"/>
    <property type="match status" value="1"/>
</dbReference>
<dbReference type="InterPro" id="IPR015421">
    <property type="entry name" value="PyrdxlP-dep_Trfase_major"/>
</dbReference>
<dbReference type="Gene3D" id="3.90.1150.10">
    <property type="entry name" value="Aspartate Aminotransferase, domain 1"/>
    <property type="match status" value="1"/>
</dbReference>
<dbReference type="SUPFAM" id="SSF53383">
    <property type="entry name" value="PLP-dependent transferases"/>
    <property type="match status" value="1"/>
</dbReference>
<evidence type="ECO:0000256" key="5">
    <source>
        <dbReference type="ARBA" id="ARBA00011738"/>
    </source>
</evidence>
<keyword evidence="8 12" id="KW-0808">Transferase</keyword>
<evidence type="ECO:0000256" key="9">
    <source>
        <dbReference type="ARBA" id="ARBA00022898"/>
    </source>
</evidence>
<dbReference type="CDD" id="cd00609">
    <property type="entry name" value="AAT_like"/>
    <property type="match status" value="1"/>
</dbReference>
<dbReference type="InterPro" id="IPR015424">
    <property type="entry name" value="PyrdxlP-dep_Trfase"/>
</dbReference>
<evidence type="ECO:0000256" key="1">
    <source>
        <dbReference type="ARBA" id="ARBA00001933"/>
    </source>
</evidence>
<gene>
    <name evidence="12 14" type="primary">hisC</name>
    <name evidence="14" type="ORF">AHMF7616_01678</name>
</gene>
<dbReference type="PANTHER" id="PTHR42885">
    <property type="entry name" value="HISTIDINOL-PHOSPHATE AMINOTRANSFERASE-RELATED"/>
    <property type="match status" value="1"/>
</dbReference>
<dbReference type="GO" id="GO:0004400">
    <property type="term" value="F:histidinol-phosphate transaminase activity"/>
    <property type="evidence" value="ECO:0007669"/>
    <property type="project" value="UniProtKB-UniRule"/>
</dbReference>
<dbReference type="InterPro" id="IPR015422">
    <property type="entry name" value="PyrdxlP-dep_Trfase_small"/>
</dbReference>
<name>A0A369QLD9_9BACT</name>
<feature type="domain" description="Aminotransferase class I/classII large" evidence="13">
    <location>
        <begin position="38"/>
        <end position="345"/>
    </location>
</feature>
<evidence type="ECO:0000256" key="8">
    <source>
        <dbReference type="ARBA" id="ARBA00022679"/>
    </source>
</evidence>
<dbReference type="GO" id="GO:0030170">
    <property type="term" value="F:pyridoxal phosphate binding"/>
    <property type="evidence" value="ECO:0007669"/>
    <property type="project" value="InterPro"/>
</dbReference>
<evidence type="ECO:0000256" key="11">
    <source>
        <dbReference type="ARBA" id="ARBA00047481"/>
    </source>
</evidence>
<dbReference type="Proteomes" id="UP000253919">
    <property type="component" value="Unassembled WGS sequence"/>
</dbReference>
<comment type="cofactor">
    <cofactor evidence="1 12">
        <name>pyridoxal 5'-phosphate</name>
        <dbReference type="ChEBI" id="CHEBI:597326"/>
    </cofactor>
</comment>
<dbReference type="PANTHER" id="PTHR42885:SF2">
    <property type="entry name" value="HISTIDINOL-PHOSPHATE AMINOTRANSFERASE"/>
    <property type="match status" value="1"/>
</dbReference>
<evidence type="ECO:0000256" key="12">
    <source>
        <dbReference type="HAMAP-Rule" id="MF_01023"/>
    </source>
</evidence>
<reference evidence="14 15" key="1">
    <citation type="submission" date="2018-04" db="EMBL/GenBank/DDBJ databases">
        <title>Adhaeribacter sp. HMF7616 genome sequencing and assembly.</title>
        <authorList>
            <person name="Kang H."/>
            <person name="Kang J."/>
            <person name="Cha I."/>
            <person name="Kim H."/>
            <person name="Joh K."/>
        </authorList>
    </citation>
    <scope>NUCLEOTIDE SEQUENCE [LARGE SCALE GENOMIC DNA]</scope>
    <source>
        <strain evidence="14 15">HMF7616</strain>
    </source>
</reference>
<evidence type="ECO:0000256" key="6">
    <source>
        <dbReference type="ARBA" id="ARBA00022576"/>
    </source>
</evidence>
<evidence type="ECO:0000259" key="13">
    <source>
        <dbReference type="Pfam" id="PF00155"/>
    </source>
</evidence>
<keyword evidence="15" id="KW-1185">Reference proteome</keyword>
<dbReference type="InterPro" id="IPR005861">
    <property type="entry name" value="HisP_aminotrans"/>
</dbReference>
<dbReference type="EC" id="2.6.1.9" evidence="12"/>
<dbReference type="NCBIfam" id="TIGR01141">
    <property type="entry name" value="hisC"/>
    <property type="match status" value="1"/>
</dbReference>
<dbReference type="InterPro" id="IPR001917">
    <property type="entry name" value="Aminotrans_II_pyridoxalP_BS"/>
</dbReference>
<evidence type="ECO:0000313" key="15">
    <source>
        <dbReference type="Proteomes" id="UP000253919"/>
    </source>
</evidence>
<keyword evidence="10 12" id="KW-0368">Histidine biosynthesis</keyword>
<keyword evidence="9 12" id="KW-0663">Pyridoxal phosphate</keyword>
<keyword evidence="7 12" id="KW-0028">Amino-acid biosynthesis</keyword>
<comment type="subunit">
    <text evidence="5 12">Homodimer.</text>
</comment>
<dbReference type="HAMAP" id="MF_01023">
    <property type="entry name" value="HisC_aminotrans_2"/>
    <property type="match status" value="1"/>
</dbReference>
<dbReference type="OrthoDB" id="9813612at2"/>
<dbReference type="Gene3D" id="3.40.640.10">
    <property type="entry name" value="Type I PLP-dependent aspartate aminotransferase-like (Major domain)"/>
    <property type="match status" value="1"/>
</dbReference>
<comment type="catalytic activity">
    <reaction evidence="11 12">
        <text>L-histidinol phosphate + 2-oxoglutarate = 3-(imidazol-4-yl)-2-oxopropyl phosphate + L-glutamate</text>
        <dbReference type="Rhea" id="RHEA:23744"/>
        <dbReference type="ChEBI" id="CHEBI:16810"/>
        <dbReference type="ChEBI" id="CHEBI:29985"/>
        <dbReference type="ChEBI" id="CHEBI:57766"/>
        <dbReference type="ChEBI" id="CHEBI:57980"/>
        <dbReference type="EC" id="2.6.1.9"/>
    </reaction>
</comment>
<dbReference type="Pfam" id="PF00155">
    <property type="entry name" value="Aminotran_1_2"/>
    <property type="match status" value="1"/>
</dbReference>
<evidence type="ECO:0000313" key="14">
    <source>
        <dbReference type="EMBL" id="RDC63078.1"/>
    </source>
</evidence>
<evidence type="ECO:0000256" key="4">
    <source>
        <dbReference type="ARBA" id="ARBA00007970"/>
    </source>
</evidence>
<comment type="pathway">
    <text evidence="2 12">Amino-acid biosynthesis; L-histidine biosynthesis; L-histidine from 5-phospho-alpha-D-ribose 1-diphosphate: step 7/9.</text>
</comment>
<comment type="similarity">
    <text evidence="4 12">Belongs to the class-II pyridoxal-phosphate-dependent aminotransferase family. Histidinol-phosphate aminotransferase subfamily.</text>
</comment>
<dbReference type="InterPro" id="IPR004839">
    <property type="entry name" value="Aminotransferase_I/II_large"/>
</dbReference>
<organism evidence="14 15">
    <name type="scientific">Adhaeribacter pallidiroseus</name>
    <dbReference type="NCBI Taxonomy" id="2072847"/>
    <lineage>
        <taxon>Bacteria</taxon>
        <taxon>Pseudomonadati</taxon>
        <taxon>Bacteroidota</taxon>
        <taxon>Cytophagia</taxon>
        <taxon>Cytophagales</taxon>
        <taxon>Hymenobacteraceae</taxon>
        <taxon>Adhaeribacter</taxon>
    </lineage>
</organism>
<comment type="caution">
    <text evidence="14">The sequence shown here is derived from an EMBL/GenBank/DDBJ whole genome shotgun (WGS) entry which is preliminary data.</text>
</comment>
<dbReference type="GO" id="GO:0000105">
    <property type="term" value="P:L-histidine biosynthetic process"/>
    <property type="evidence" value="ECO:0007669"/>
    <property type="project" value="UniProtKB-UniRule"/>
</dbReference>
<evidence type="ECO:0000256" key="10">
    <source>
        <dbReference type="ARBA" id="ARBA00023102"/>
    </source>
</evidence>